<accession>A0AAD6TRH0</accession>
<feature type="compositionally biased region" description="Basic and acidic residues" evidence="1">
    <location>
        <begin position="28"/>
        <end position="50"/>
    </location>
</feature>
<dbReference type="Proteomes" id="UP001222325">
    <property type="component" value="Unassembled WGS sequence"/>
</dbReference>
<proteinExistence type="predicted"/>
<organism evidence="2 3">
    <name type="scientific">Mycena belliarum</name>
    <dbReference type="NCBI Taxonomy" id="1033014"/>
    <lineage>
        <taxon>Eukaryota</taxon>
        <taxon>Fungi</taxon>
        <taxon>Dikarya</taxon>
        <taxon>Basidiomycota</taxon>
        <taxon>Agaricomycotina</taxon>
        <taxon>Agaricomycetes</taxon>
        <taxon>Agaricomycetidae</taxon>
        <taxon>Agaricales</taxon>
        <taxon>Marasmiineae</taxon>
        <taxon>Mycenaceae</taxon>
        <taxon>Mycena</taxon>
    </lineage>
</organism>
<evidence type="ECO:0000313" key="2">
    <source>
        <dbReference type="EMBL" id="KAJ7073439.1"/>
    </source>
</evidence>
<evidence type="ECO:0000313" key="3">
    <source>
        <dbReference type="Proteomes" id="UP001222325"/>
    </source>
</evidence>
<feature type="compositionally biased region" description="Basic residues" evidence="1">
    <location>
        <begin position="1"/>
        <end position="10"/>
    </location>
</feature>
<sequence length="187" mass="20645">MQQPKARKLNQKIQRWTSAEAARRAKALKREAGSGSEKRWAGSAGDDHATDGTSRSGKAFALRRLRQALEGGFTSAIKPPSQAFTVTVRKITIWTDSSNTFDIFNSLRALPLYNEILKSAVDVLLDNSFKLRVLLLPGKTNVVADALSRWRNDIALANYPELLIDSSQPLPSIPYKPPRDALGADKK</sequence>
<dbReference type="AlphaFoldDB" id="A0AAD6TRH0"/>
<comment type="caution">
    <text evidence="2">The sequence shown here is derived from an EMBL/GenBank/DDBJ whole genome shotgun (WGS) entry which is preliminary data.</text>
</comment>
<name>A0AAD6TRH0_9AGAR</name>
<protein>
    <submittedName>
        <fullName evidence="2">Uncharacterized protein</fullName>
    </submittedName>
</protein>
<keyword evidence="3" id="KW-1185">Reference proteome</keyword>
<gene>
    <name evidence="2" type="ORF">B0H15DRAFT_957205</name>
</gene>
<dbReference type="EMBL" id="JARJCN010000114">
    <property type="protein sequence ID" value="KAJ7073439.1"/>
    <property type="molecule type" value="Genomic_DNA"/>
</dbReference>
<feature type="region of interest" description="Disordered" evidence="1">
    <location>
        <begin position="1"/>
        <end position="54"/>
    </location>
</feature>
<reference evidence="2" key="1">
    <citation type="submission" date="2023-03" db="EMBL/GenBank/DDBJ databases">
        <title>Massive genome expansion in bonnet fungi (Mycena s.s.) driven by repeated elements and novel gene families across ecological guilds.</title>
        <authorList>
            <consortium name="Lawrence Berkeley National Laboratory"/>
            <person name="Harder C.B."/>
            <person name="Miyauchi S."/>
            <person name="Viragh M."/>
            <person name="Kuo A."/>
            <person name="Thoen E."/>
            <person name="Andreopoulos B."/>
            <person name="Lu D."/>
            <person name="Skrede I."/>
            <person name="Drula E."/>
            <person name="Henrissat B."/>
            <person name="Morin E."/>
            <person name="Kohler A."/>
            <person name="Barry K."/>
            <person name="LaButti K."/>
            <person name="Morin E."/>
            <person name="Salamov A."/>
            <person name="Lipzen A."/>
            <person name="Mereny Z."/>
            <person name="Hegedus B."/>
            <person name="Baldrian P."/>
            <person name="Stursova M."/>
            <person name="Weitz H."/>
            <person name="Taylor A."/>
            <person name="Grigoriev I.V."/>
            <person name="Nagy L.G."/>
            <person name="Martin F."/>
            <person name="Kauserud H."/>
        </authorList>
    </citation>
    <scope>NUCLEOTIDE SEQUENCE</scope>
    <source>
        <strain evidence="2">CBHHK173m</strain>
    </source>
</reference>
<evidence type="ECO:0000256" key="1">
    <source>
        <dbReference type="SAM" id="MobiDB-lite"/>
    </source>
</evidence>